<evidence type="ECO:0000256" key="1">
    <source>
        <dbReference type="SAM" id="MobiDB-lite"/>
    </source>
</evidence>
<protein>
    <submittedName>
        <fullName evidence="2">Uncharacterized protein</fullName>
    </submittedName>
</protein>
<comment type="caution">
    <text evidence="2">The sequence shown here is derived from an EMBL/GenBank/DDBJ whole genome shotgun (WGS) entry which is preliminary data.</text>
</comment>
<feature type="compositionally biased region" description="Basic and acidic residues" evidence="1">
    <location>
        <begin position="385"/>
        <end position="399"/>
    </location>
</feature>
<feature type="region of interest" description="Disordered" evidence="1">
    <location>
        <begin position="385"/>
        <end position="414"/>
    </location>
</feature>
<proteinExistence type="predicted"/>
<dbReference type="Gramene" id="GBG81729">
    <property type="protein sequence ID" value="GBG81729"/>
    <property type="gene ID" value="CBR_g32721"/>
</dbReference>
<feature type="region of interest" description="Disordered" evidence="1">
    <location>
        <begin position="171"/>
        <end position="201"/>
    </location>
</feature>
<gene>
    <name evidence="2" type="ORF">CBR_g32721</name>
</gene>
<keyword evidence="3" id="KW-1185">Reference proteome</keyword>
<name>A0A388LHD5_CHABU</name>
<feature type="region of interest" description="Disordered" evidence="1">
    <location>
        <begin position="112"/>
        <end position="152"/>
    </location>
</feature>
<evidence type="ECO:0000313" key="3">
    <source>
        <dbReference type="Proteomes" id="UP000265515"/>
    </source>
</evidence>
<feature type="compositionally biased region" description="Basic and acidic residues" evidence="1">
    <location>
        <begin position="184"/>
        <end position="201"/>
    </location>
</feature>
<organism evidence="2 3">
    <name type="scientific">Chara braunii</name>
    <name type="common">Braun's stonewort</name>
    <dbReference type="NCBI Taxonomy" id="69332"/>
    <lineage>
        <taxon>Eukaryota</taxon>
        <taxon>Viridiplantae</taxon>
        <taxon>Streptophyta</taxon>
        <taxon>Charophyceae</taxon>
        <taxon>Charales</taxon>
        <taxon>Characeae</taxon>
        <taxon>Chara</taxon>
    </lineage>
</organism>
<dbReference type="EMBL" id="BFEA01000384">
    <property type="protein sequence ID" value="GBG81729.1"/>
    <property type="molecule type" value="Genomic_DNA"/>
</dbReference>
<dbReference type="AlphaFoldDB" id="A0A388LHD5"/>
<dbReference type="Proteomes" id="UP000265515">
    <property type="component" value="Unassembled WGS sequence"/>
</dbReference>
<feature type="compositionally biased region" description="Basic and acidic residues" evidence="1">
    <location>
        <begin position="114"/>
        <end position="127"/>
    </location>
</feature>
<accession>A0A388LHD5</accession>
<reference evidence="2 3" key="1">
    <citation type="journal article" date="2018" name="Cell">
        <title>The Chara Genome: Secondary Complexity and Implications for Plant Terrestrialization.</title>
        <authorList>
            <person name="Nishiyama T."/>
            <person name="Sakayama H."/>
            <person name="Vries J.D."/>
            <person name="Buschmann H."/>
            <person name="Saint-Marcoux D."/>
            <person name="Ullrich K.K."/>
            <person name="Haas F.B."/>
            <person name="Vanderstraeten L."/>
            <person name="Becker D."/>
            <person name="Lang D."/>
            <person name="Vosolsobe S."/>
            <person name="Rombauts S."/>
            <person name="Wilhelmsson P.K.I."/>
            <person name="Janitza P."/>
            <person name="Kern R."/>
            <person name="Heyl A."/>
            <person name="Rumpler F."/>
            <person name="Villalobos L.I.A.C."/>
            <person name="Clay J.M."/>
            <person name="Skokan R."/>
            <person name="Toyoda A."/>
            <person name="Suzuki Y."/>
            <person name="Kagoshima H."/>
            <person name="Schijlen E."/>
            <person name="Tajeshwar N."/>
            <person name="Catarino B."/>
            <person name="Hetherington A.J."/>
            <person name="Saltykova A."/>
            <person name="Bonnot C."/>
            <person name="Breuninger H."/>
            <person name="Symeonidi A."/>
            <person name="Radhakrishnan G.V."/>
            <person name="Van Nieuwerburgh F."/>
            <person name="Deforce D."/>
            <person name="Chang C."/>
            <person name="Karol K.G."/>
            <person name="Hedrich R."/>
            <person name="Ulvskov P."/>
            <person name="Glockner G."/>
            <person name="Delwiche C.F."/>
            <person name="Petrasek J."/>
            <person name="Van de Peer Y."/>
            <person name="Friml J."/>
            <person name="Beilby M."/>
            <person name="Dolan L."/>
            <person name="Kohara Y."/>
            <person name="Sugano S."/>
            <person name="Fujiyama A."/>
            <person name="Delaux P.-M."/>
            <person name="Quint M."/>
            <person name="TheiBen G."/>
            <person name="Hagemann M."/>
            <person name="Harholt J."/>
            <person name="Dunand C."/>
            <person name="Zachgo S."/>
            <person name="Langdale J."/>
            <person name="Maumus F."/>
            <person name="Straeten D.V.D."/>
            <person name="Gould S.B."/>
            <person name="Rensing S.A."/>
        </authorList>
    </citation>
    <scope>NUCLEOTIDE SEQUENCE [LARGE SCALE GENOMIC DNA]</scope>
    <source>
        <strain evidence="2 3">S276</strain>
    </source>
</reference>
<evidence type="ECO:0000313" key="2">
    <source>
        <dbReference type="EMBL" id="GBG81729.1"/>
    </source>
</evidence>
<feature type="region of interest" description="Disordered" evidence="1">
    <location>
        <begin position="454"/>
        <end position="473"/>
    </location>
</feature>
<sequence length="473" mass="54079">MEGYLLLLTGMAEVRLRVWERKGPGVDTSEVMKEIKMLPAKDFTLSVHYIRTTLPDFIVEEVFFGQERVEMADEAALRVPDRGYKEQVKCKVVRQAENSLSKRNRLTTIKTKISSKDKDTGKDRVEVGAEEEEMVKEEEGMSKVEEDLEEEDMADKEEAGAIKEALRAAMTRKGGVAGPSRPASGRERRQGSQRVTRDTDGMPIYKKGDNLRLFLREFEDHAFRREWDIPTMLLKVNGVGECQLKIEEITTDCLGWITFKTEMWTEYGDLRSNEIEEDIIFDGTNMEDFEESIALCAEMKGWKEEEKLEQMTVSGSLLEGGAEVAEKFEGAGRSQRGNDKDGKVEASIRELQERVIEKEELLTQGVASHIPEILREIQRLRKREESRDAQVEKMGKEVESMSAEMNKVREEQQELKKQVESLNIALGSKNKEVEKERVERQKLEKEVGKLEGRVNNQEKEMEALKKVSQEGAA</sequence>